<dbReference type="EMBL" id="UYJE01003296">
    <property type="protein sequence ID" value="VDI18137.1"/>
    <property type="molecule type" value="Genomic_DNA"/>
</dbReference>
<organism evidence="1 2">
    <name type="scientific">Mytilus galloprovincialis</name>
    <name type="common">Mediterranean mussel</name>
    <dbReference type="NCBI Taxonomy" id="29158"/>
    <lineage>
        <taxon>Eukaryota</taxon>
        <taxon>Metazoa</taxon>
        <taxon>Spiralia</taxon>
        <taxon>Lophotrochozoa</taxon>
        <taxon>Mollusca</taxon>
        <taxon>Bivalvia</taxon>
        <taxon>Autobranchia</taxon>
        <taxon>Pteriomorphia</taxon>
        <taxon>Mytilida</taxon>
        <taxon>Mytiloidea</taxon>
        <taxon>Mytilidae</taxon>
        <taxon>Mytilinae</taxon>
        <taxon>Mytilus</taxon>
    </lineage>
</organism>
<keyword evidence="2" id="KW-1185">Reference proteome</keyword>
<evidence type="ECO:0000313" key="2">
    <source>
        <dbReference type="Proteomes" id="UP000596742"/>
    </source>
</evidence>
<evidence type="ECO:0000313" key="1">
    <source>
        <dbReference type="EMBL" id="VDI18138.1"/>
    </source>
</evidence>
<dbReference type="InterPro" id="IPR011735">
    <property type="entry name" value="WlaTC/HtrL_glycosyltransf"/>
</dbReference>
<protein>
    <submittedName>
        <fullName evidence="1">Uncharacterized protein</fullName>
    </submittedName>
</protein>
<dbReference type="Proteomes" id="UP000596742">
    <property type="component" value="Unassembled WGS sequence"/>
</dbReference>
<accession>A0A8B6DF90</accession>
<dbReference type="AlphaFoldDB" id="A0A8B6DF90"/>
<sequence>MQGQKQYEKWMIVYKYMQNPVLFYTDSEKYADLFRKIRNTNGSKTKVIIISRENLWAFKIKPKIAEIYSKPGYPVHYPATYMPEYTCVMHSKLEIVKKAIETKIFASKYYCWLDIGYFRYLVDRRKKFYLEVPGDFNDSKIGFTKVYDRDLEKDSAESILLTGNVWIGGGLILGKPDTLKFIRDSFCKES</sequence>
<comment type="caution">
    <text evidence="1">The sequence shown here is derived from an EMBL/GenBank/DDBJ whole genome shotgun (WGS) entry which is preliminary data.</text>
</comment>
<dbReference type="Pfam" id="PF09612">
    <property type="entry name" value="HtrL_YibB"/>
    <property type="match status" value="1"/>
</dbReference>
<gene>
    <name evidence="1" type="ORF">MGAL_10B054332</name>
</gene>
<dbReference type="EMBL" id="UYJE01003296">
    <property type="protein sequence ID" value="VDI18138.1"/>
    <property type="molecule type" value="Genomic_DNA"/>
</dbReference>
<name>A0A8B6DF90_MYTGA</name>
<proteinExistence type="predicted"/>
<dbReference type="OrthoDB" id="411632at2759"/>
<reference evidence="1" key="1">
    <citation type="submission" date="2018-11" db="EMBL/GenBank/DDBJ databases">
        <authorList>
            <person name="Alioto T."/>
            <person name="Alioto T."/>
        </authorList>
    </citation>
    <scope>NUCLEOTIDE SEQUENCE</scope>
</reference>